<evidence type="ECO:0000313" key="2">
    <source>
        <dbReference type="Proteomes" id="UP000314294"/>
    </source>
</evidence>
<accession>A0A4Z2EKS7</accession>
<comment type="caution">
    <text evidence="1">The sequence shown here is derived from an EMBL/GenBank/DDBJ whole genome shotgun (WGS) entry which is preliminary data.</text>
</comment>
<dbReference type="AlphaFoldDB" id="A0A4Z2EKS7"/>
<protein>
    <submittedName>
        <fullName evidence="1">Uncharacterized protein</fullName>
    </submittedName>
</protein>
<dbReference type="EMBL" id="SRLO01005677">
    <property type="protein sequence ID" value="TNN29419.1"/>
    <property type="molecule type" value="Genomic_DNA"/>
</dbReference>
<gene>
    <name evidence="1" type="ORF">EYF80_060431</name>
</gene>
<reference evidence="1 2" key="1">
    <citation type="submission" date="2019-03" db="EMBL/GenBank/DDBJ databases">
        <title>First draft genome of Liparis tanakae, snailfish: a comprehensive survey of snailfish specific genes.</title>
        <authorList>
            <person name="Kim W."/>
            <person name="Song I."/>
            <person name="Jeong J.-H."/>
            <person name="Kim D."/>
            <person name="Kim S."/>
            <person name="Ryu S."/>
            <person name="Song J.Y."/>
            <person name="Lee S.K."/>
        </authorList>
    </citation>
    <scope>NUCLEOTIDE SEQUENCE [LARGE SCALE GENOMIC DNA]</scope>
    <source>
        <tissue evidence="1">Muscle</tissue>
    </source>
</reference>
<proteinExistence type="predicted"/>
<organism evidence="1 2">
    <name type="scientific">Liparis tanakae</name>
    <name type="common">Tanaka's snailfish</name>
    <dbReference type="NCBI Taxonomy" id="230148"/>
    <lineage>
        <taxon>Eukaryota</taxon>
        <taxon>Metazoa</taxon>
        <taxon>Chordata</taxon>
        <taxon>Craniata</taxon>
        <taxon>Vertebrata</taxon>
        <taxon>Euteleostomi</taxon>
        <taxon>Actinopterygii</taxon>
        <taxon>Neopterygii</taxon>
        <taxon>Teleostei</taxon>
        <taxon>Neoteleostei</taxon>
        <taxon>Acanthomorphata</taxon>
        <taxon>Eupercaria</taxon>
        <taxon>Perciformes</taxon>
        <taxon>Cottioidei</taxon>
        <taxon>Cottales</taxon>
        <taxon>Liparidae</taxon>
        <taxon>Liparis</taxon>
    </lineage>
</organism>
<keyword evidence="2" id="KW-1185">Reference proteome</keyword>
<name>A0A4Z2EKS7_9TELE</name>
<dbReference type="Proteomes" id="UP000314294">
    <property type="component" value="Unassembled WGS sequence"/>
</dbReference>
<evidence type="ECO:0000313" key="1">
    <source>
        <dbReference type="EMBL" id="TNN29419.1"/>
    </source>
</evidence>
<sequence>MWAWLRRCEPWLQFRHVTKGEQRGGDAHLSHASWSLNVTFPSRWSMLWAFFSSILSSFSGDRTSCEADFRAWKDVLFLREDAPLNAEGVKKRRG</sequence>